<name>A0ABP7ELL2_9ACTN</name>
<dbReference type="Proteomes" id="UP001499884">
    <property type="component" value="Unassembled WGS sequence"/>
</dbReference>
<dbReference type="EMBL" id="BAABEP010000008">
    <property type="protein sequence ID" value="GAA3720719.1"/>
    <property type="molecule type" value="Genomic_DNA"/>
</dbReference>
<evidence type="ECO:0008006" key="4">
    <source>
        <dbReference type="Google" id="ProtNLM"/>
    </source>
</evidence>
<dbReference type="InterPro" id="IPR046342">
    <property type="entry name" value="CBS_dom_sf"/>
</dbReference>
<feature type="region of interest" description="Disordered" evidence="1">
    <location>
        <begin position="76"/>
        <end position="127"/>
    </location>
</feature>
<evidence type="ECO:0000313" key="3">
    <source>
        <dbReference type="Proteomes" id="UP001499884"/>
    </source>
</evidence>
<evidence type="ECO:0000256" key="1">
    <source>
        <dbReference type="SAM" id="MobiDB-lite"/>
    </source>
</evidence>
<evidence type="ECO:0000313" key="2">
    <source>
        <dbReference type="EMBL" id="GAA3720719.1"/>
    </source>
</evidence>
<keyword evidence="3" id="KW-1185">Reference proteome</keyword>
<proteinExistence type="predicted"/>
<feature type="compositionally biased region" description="Low complexity" evidence="1">
    <location>
        <begin position="96"/>
        <end position="108"/>
    </location>
</feature>
<gene>
    <name evidence="2" type="ORF">GCM10023082_17690</name>
</gene>
<comment type="caution">
    <text evidence="2">The sequence shown here is derived from an EMBL/GenBank/DDBJ whole genome shotgun (WGS) entry which is preliminary data.</text>
</comment>
<accession>A0ABP7ELL2</accession>
<feature type="region of interest" description="Disordered" evidence="1">
    <location>
        <begin position="1"/>
        <end position="22"/>
    </location>
</feature>
<sequence>MTPDLMHHRSPTASPGRGTAVDATDTAAPRVWATMTVEVALSVMAAARTRHLAVCDEDGQCTVLVTLAGLTAVRDSPGYTDRTRLGDIVRGPDPGPGHSAAPPSGGRSAAEHTRGRRPSVASVARGC</sequence>
<dbReference type="SUPFAM" id="SSF54631">
    <property type="entry name" value="CBS-domain pair"/>
    <property type="match status" value="1"/>
</dbReference>
<organism evidence="2 3">
    <name type="scientific">Streptomyces tremellae</name>
    <dbReference type="NCBI Taxonomy" id="1124239"/>
    <lineage>
        <taxon>Bacteria</taxon>
        <taxon>Bacillati</taxon>
        <taxon>Actinomycetota</taxon>
        <taxon>Actinomycetes</taxon>
        <taxon>Kitasatosporales</taxon>
        <taxon>Streptomycetaceae</taxon>
        <taxon>Streptomyces</taxon>
    </lineage>
</organism>
<reference evidence="3" key="1">
    <citation type="journal article" date="2019" name="Int. J. Syst. Evol. Microbiol.">
        <title>The Global Catalogue of Microorganisms (GCM) 10K type strain sequencing project: providing services to taxonomists for standard genome sequencing and annotation.</title>
        <authorList>
            <consortium name="The Broad Institute Genomics Platform"/>
            <consortium name="The Broad Institute Genome Sequencing Center for Infectious Disease"/>
            <person name="Wu L."/>
            <person name="Ma J."/>
        </authorList>
    </citation>
    <scope>NUCLEOTIDE SEQUENCE [LARGE SCALE GENOMIC DNA]</scope>
    <source>
        <strain evidence="3">JCM 30846</strain>
    </source>
</reference>
<protein>
    <recommendedName>
        <fullName evidence="4">CBS domain-containing protein</fullName>
    </recommendedName>
</protein>